<accession>A0A327QRX3</accession>
<dbReference type="Pfam" id="PF08713">
    <property type="entry name" value="DNA_alkylation"/>
    <property type="match status" value="1"/>
</dbReference>
<dbReference type="CDD" id="cd06561">
    <property type="entry name" value="AlkD_like"/>
    <property type="match status" value="1"/>
</dbReference>
<proteinExistence type="predicted"/>
<evidence type="ECO:0000313" key="2">
    <source>
        <dbReference type="Proteomes" id="UP000249547"/>
    </source>
</evidence>
<dbReference type="AlphaFoldDB" id="A0A327QRX3"/>
<dbReference type="RefSeq" id="WP_111597305.1">
    <property type="nucleotide sequence ID" value="NZ_QLLL01000003.1"/>
</dbReference>
<dbReference type="EMBL" id="QLLL01000003">
    <property type="protein sequence ID" value="RAJ06708.1"/>
    <property type="molecule type" value="Genomic_DNA"/>
</dbReference>
<dbReference type="PANTHER" id="PTHR41291:SF1">
    <property type="entry name" value="DNA ALKYLATION REPAIR PROTEIN"/>
    <property type="match status" value="1"/>
</dbReference>
<comment type="caution">
    <text evidence="1">The sequence shown here is derived from an EMBL/GenBank/DDBJ whole genome shotgun (WGS) entry which is preliminary data.</text>
</comment>
<keyword evidence="2" id="KW-1185">Reference proteome</keyword>
<dbReference type="InterPro" id="IPR016024">
    <property type="entry name" value="ARM-type_fold"/>
</dbReference>
<sequence>MHVDEIMEQLVALGSPSIKKVLINHGAKEPFYGVKVQDLKKIQAKVKKDYELSKSLYNTGISDAMYLAGLIADEKKMTEADLRDWAAKAPWQMIIEYTVPWITAETPHGPKLATEWINTGDEHFASIGWATWSNIVAITKDEQLDIPFLQQLIERVVKTIHAAPNRVRYTMNSFVIAAGSYVPALTTQAMAAGKSIGEVEVNLGNTACKVPGIIEYIDKVKAKNYIGKKKKMARC</sequence>
<dbReference type="PANTHER" id="PTHR41291">
    <property type="entry name" value="DNA ALKYLATION REPAIR PROTEIN"/>
    <property type="match status" value="1"/>
</dbReference>
<dbReference type="Gene3D" id="1.25.10.90">
    <property type="match status" value="1"/>
</dbReference>
<organism evidence="1 2">
    <name type="scientific">Chitinophaga skermanii</name>
    <dbReference type="NCBI Taxonomy" id="331697"/>
    <lineage>
        <taxon>Bacteria</taxon>
        <taxon>Pseudomonadati</taxon>
        <taxon>Bacteroidota</taxon>
        <taxon>Chitinophagia</taxon>
        <taxon>Chitinophagales</taxon>
        <taxon>Chitinophagaceae</taxon>
        <taxon>Chitinophaga</taxon>
    </lineage>
</organism>
<dbReference type="InterPro" id="IPR014825">
    <property type="entry name" value="DNA_alkylation"/>
</dbReference>
<dbReference type="Proteomes" id="UP000249547">
    <property type="component" value="Unassembled WGS sequence"/>
</dbReference>
<protein>
    <submittedName>
        <fullName evidence="1">3-methyladenine DNA glycosylase AlkD</fullName>
    </submittedName>
</protein>
<reference evidence="1 2" key="1">
    <citation type="submission" date="2018-06" db="EMBL/GenBank/DDBJ databases">
        <title>Genomic Encyclopedia of Archaeal and Bacterial Type Strains, Phase II (KMG-II): from individual species to whole genera.</title>
        <authorList>
            <person name="Goeker M."/>
        </authorList>
    </citation>
    <scope>NUCLEOTIDE SEQUENCE [LARGE SCALE GENOMIC DNA]</scope>
    <source>
        <strain evidence="1 2">DSM 23857</strain>
    </source>
</reference>
<gene>
    <name evidence="1" type="ORF">LX64_01835</name>
</gene>
<dbReference type="OrthoDB" id="1117222at2"/>
<evidence type="ECO:0000313" key="1">
    <source>
        <dbReference type="EMBL" id="RAJ06708.1"/>
    </source>
</evidence>
<name>A0A327QRX3_9BACT</name>
<dbReference type="SUPFAM" id="SSF48371">
    <property type="entry name" value="ARM repeat"/>
    <property type="match status" value="1"/>
</dbReference>